<protein>
    <submittedName>
        <fullName evidence="2">Uncharacterized protein</fullName>
    </submittedName>
</protein>
<comment type="caution">
    <text evidence="2">The sequence shown here is derived from an EMBL/GenBank/DDBJ whole genome shotgun (WGS) entry which is preliminary data.</text>
</comment>
<dbReference type="AlphaFoldDB" id="A0A843XAE0"/>
<evidence type="ECO:0000313" key="2">
    <source>
        <dbReference type="EMBL" id="MQM16319.1"/>
    </source>
</evidence>
<evidence type="ECO:0000313" key="3">
    <source>
        <dbReference type="Proteomes" id="UP000652761"/>
    </source>
</evidence>
<sequence length="66" mass="7626">MRQCLLGQRRSRQRRAENEAEISQELSSRMSRRATRDDDEPGSEDSDLELIETVERERRGSTGTTS</sequence>
<proteinExistence type="predicted"/>
<gene>
    <name evidence="2" type="ORF">Taro_049278</name>
</gene>
<keyword evidence="3" id="KW-1185">Reference proteome</keyword>
<dbReference type="EMBL" id="NMUH01006953">
    <property type="protein sequence ID" value="MQM16319.1"/>
    <property type="molecule type" value="Genomic_DNA"/>
</dbReference>
<reference evidence="2" key="1">
    <citation type="submission" date="2017-07" db="EMBL/GenBank/DDBJ databases">
        <title>Taro Niue Genome Assembly and Annotation.</title>
        <authorList>
            <person name="Atibalentja N."/>
            <person name="Keating K."/>
            <person name="Fields C.J."/>
        </authorList>
    </citation>
    <scope>NUCLEOTIDE SEQUENCE</scope>
    <source>
        <strain evidence="2">Niue_2</strain>
        <tissue evidence="2">Leaf</tissue>
    </source>
</reference>
<name>A0A843XAE0_COLES</name>
<organism evidence="2 3">
    <name type="scientific">Colocasia esculenta</name>
    <name type="common">Wild taro</name>
    <name type="synonym">Arum esculentum</name>
    <dbReference type="NCBI Taxonomy" id="4460"/>
    <lineage>
        <taxon>Eukaryota</taxon>
        <taxon>Viridiplantae</taxon>
        <taxon>Streptophyta</taxon>
        <taxon>Embryophyta</taxon>
        <taxon>Tracheophyta</taxon>
        <taxon>Spermatophyta</taxon>
        <taxon>Magnoliopsida</taxon>
        <taxon>Liliopsida</taxon>
        <taxon>Araceae</taxon>
        <taxon>Aroideae</taxon>
        <taxon>Colocasieae</taxon>
        <taxon>Colocasia</taxon>
    </lineage>
</organism>
<evidence type="ECO:0000256" key="1">
    <source>
        <dbReference type="SAM" id="MobiDB-lite"/>
    </source>
</evidence>
<accession>A0A843XAE0</accession>
<feature type="compositionally biased region" description="Acidic residues" evidence="1">
    <location>
        <begin position="37"/>
        <end position="52"/>
    </location>
</feature>
<dbReference type="Proteomes" id="UP000652761">
    <property type="component" value="Unassembled WGS sequence"/>
</dbReference>
<feature type="region of interest" description="Disordered" evidence="1">
    <location>
        <begin position="1"/>
        <end position="66"/>
    </location>
</feature>